<dbReference type="InterPro" id="IPR011701">
    <property type="entry name" value="MFS"/>
</dbReference>
<feature type="domain" description="Major facilitator superfamily (MFS) profile" evidence="11">
    <location>
        <begin position="14"/>
        <end position="398"/>
    </location>
</feature>
<dbReference type="Proteomes" id="UP001183176">
    <property type="component" value="Unassembled WGS sequence"/>
</dbReference>
<comment type="similarity">
    <text evidence="2">Belongs to the major facilitator superfamily. Bcr/CmlA family.</text>
</comment>
<evidence type="ECO:0000256" key="3">
    <source>
        <dbReference type="ARBA" id="ARBA00007520"/>
    </source>
</evidence>
<sequence>MSSAPSDRPGIARLILILGALVALGPLSIDAYVPGLPKLTRDLSASASGAQLTITACLLGLAVGQLLAGPLSDALGRRRPLLAGLALYTVAGLLCALASDVWALVALRLVQGIGGAFGLVIANAVVRDRTAGAAAARVFALLMLVAGVAPVLAPIAGGQLLRVTGWQGIFVALAALSGVILLVSLIGLPETLPPLRRRPGGMRAIRPVFTRLLADRVFVGYVLANGLAFAAMFAYISGSPYVLQEIHGLSPQAYSGVFAVNALGLVAAAQLSGRLVHRAGARALLATGLAGSAAGGVGVLLAAVTGPGLEPLLAALFVSVTSVGLVLPNAAALALQDHGEHAGAAAALLGFSQFLIGGTLAPLAGAAGTRTAIPMGVVMAVLGCLSLLAYLTLTRTPRHPTGTPDLGRLGAAAAAAADPRSRR</sequence>
<feature type="transmembrane region" description="Helical" evidence="10">
    <location>
        <begin position="283"/>
        <end position="306"/>
    </location>
</feature>
<feature type="region of interest" description="Disordered" evidence="9">
    <location>
        <begin position="401"/>
        <end position="423"/>
    </location>
</feature>
<keyword evidence="4" id="KW-0813">Transport</keyword>
<name>A0ABU2JGF7_9ACTN</name>
<gene>
    <name evidence="12" type="ORF">RM423_22105</name>
</gene>
<feature type="transmembrane region" description="Helical" evidence="10">
    <location>
        <begin position="372"/>
        <end position="393"/>
    </location>
</feature>
<feature type="transmembrane region" description="Helical" evidence="10">
    <location>
        <begin position="213"/>
        <end position="236"/>
    </location>
</feature>
<evidence type="ECO:0000313" key="13">
    <source>
        <dbReference type="Proteomes" id="UP001183176"/>
    </source>
</evidence>
<evidence type="ECO:0000313" key="12">
    <source>
        <dbReference type="EMBL" id="MDT0264070.1"/>
    </source>
</evidence>
<dbReference type="InterPro" id="IPR004812">
    <property type="entry name" value="Efflux_drug-R_Bcr/CmlA"/>
</dbReference>
<keyword evidence="13" id="KW-1185">Reference proteome</keyword>
<dbReference type="PANTHER" id="PTHR23502">
    <property type="entry name" value="MAJOR FACILITATOR SUPERFAMILY"/>
    <property type="match status" value="1"/>
</dbReference>
<dbReference type="InterPro" id="IPR020846">
    <property type="entry name" value="MFS_dom"/>
</dbReference>
<comment type="similarity">
    <text evidence="3">Belongs to the major facilitator superfamily. TCR/Tet family.</text>
</comment>
<dbReference type="PANTHER" id="PTHR23502:SF132">
    <property type="entry name" value="POLYAMINE TRANSPORTER 2-RELATED"/>
    <property type="match status" value="1"/>
</dbReference>
<feature type="transmembrane region" description="Helical" evidence="10">
    <location>
        <begin position="105"/>
        <end position="126"/>
    </location>
</feature>
<dbReference type="InterPro" id="IPR036259">
    <property type="entry name" value="MFS_trans_sf"/>
</dbReference>
<feature type="transmembrane region" description="Helical" evidence="10">
    <location>
        <begin position="80"/>
        <end position="99"/>
    </location>
</feature>
<keyword evidence="5" id="KW-1003">Cell membrane</keyword>
<keyword evidence="7 10" id="KW-1133">Transmembrane helix</keyword>
<evidence type="ECO:0000256" key="4">
    <source>
        <dbReference type="ARBA" id="ARBA00022448"/>
    </source>
</evidence>
<feature type="transmembrane region" description="Helical" evidence="10">
    <location>
        <begin position="169"/>
        <end position="192"/>
    </location>
</feature>
<organism evidence="12 13">
    <name type="scientific">Jatrophihabitans lederbergiae</name>
    <dbReference type="NCBI Taxonomy" id="3075547"/>
    <lineage>
        <taxon>Bacteria</taxon>
        <taxon>Bacillati</taxon>
        <taxon>Actinomycetota</taxon>
        <taxon>Actinomycetes</taxon>
        <taxon>Jatrophihabitantales</taxon>
        <taxon>Jatrophihabitantaceae</taxon>
        <taxon>Jatrophihabitans</taxon>
    </lineage>
</organism>
<dbReference type="InterPro" id="IPR001958">
    <property type="entry name" value="Tet-R_TetA/multi-R_MdtG-like"/>
</dbReference>
<comment type="subcellular location">
    <subcellularLocation>
        <location evidence="1">Cell membrane</location>
        <topology evidence="1">Multi-pass membrane protein</topology>
    </subcellularLocation>
</comment>
<evidence type="ECO:0000256" key="6">
    <source>
        <dbReference type="ARBA" id="ARBA00022692"/>
    </source>
</evidence>
<accession>A0ABU2JGF7</accession>
<dbReference type="SUPFAM" id="SSF103473">
    <property type="entry name" value="MFS general substrate transporter"/>
    <property type="match status" value="1"/>
</dbReference>
<protein>
    <submittedName>
        <fullName evidence="12">Multidrug effflux MFS transporter</fullName>
    </submittedName>
</protein>
<evidence type="ECO:0000256" key="7">
    <source>
        <dbReference type="ARBA" id="ARBA00022989"/>
    </source>
</evidence>
<dbReference type="CDD" id="cd17320">
    <property type="entry name" value="MFS_MdfA_MDR_like"/>
    <property type="match status" value="1"/>
</dbReference>
<evidence type="ECO:0000256" key="10">
    <source>
        <dbReference type="SAM" id="Phobius"/>
    </source>
</evidence>
<comment type="caution">
    <text evidence="12">The sequence shown here is derived from an EMBL/GenBank/DDBJ whole genome shotgun (WGS) entry which is preliminary data.</text>
</comment>
<reference evidence="13" key="1">
    <citation type="submission" date="2023-07" db="EMBL/GenBank/DDBJ databases">
        <title>30 novel species of actinomycetes from the DSMZ collection.</title>
        <authorList>
            <person name="Nouioui I."/>
        </authorList>
    </citation>
    <scope>NUCLEOTIDE SEQUENCE [LARGE SCALE GENOMIC DNA]</scope>
    <source>
        <strain evidence="13">DSM 44399</strain>
    </source>
</reference>
<proteinExistence type="inferred from homology"/>
<dbReference type="EMBL" id="JAVREH010000067">
    <property type="protein sequence ID" value="MDT0264070.1"/>
    <property type="molecule type" value="Genomic_DNA"/>
</dbReference>
<keyword evidence="8 10" id="KW-0472">Membrane</keyword>
<dbReference type="Pfam" id="PF07690">
    <property type="entry name" value="MFS_1"/>
    <property type="match status" value="1"/>
</dbReference>
<evidence type="ECO:0000256" key="8">
    <source>
        <dbReference type="ARBA" id="ARBA00023136"/>
    </source>
</evidence>
<evidence type="ECO:0000256" key="9">
    <source>
        <dbReference type="SAM" id="MobiDB-lite"/>
    </source>
</evidence>
<dbReference type="PROSITE" id="PS50850">
    <property type="entry name" value="MFS"/>
    <property type="match status" value="1"/>
</dbReference>
<dbReference type="RefSeq" id="WP_311425213.1">
    <property type="nucleotide sequence ID" value="NZ_JAVREH010000067.1"/>
</dbReference>
<feature type="transmembrane region" description="Helical" evidence="10">
    <location>
        <begin position="138"/>
        <end position="157"/>
    </location>
</feature>
<feature type="transmembrane region" description="Helical" evidence="10">
    <location>
        <begin position="312"/>
        <end position="335"/>
    </location>
</feature>
<dbReference type="NCBIfam" id="TIGR00710">
    <property type="entry name" value="efflux_Bcr_CflA"/>
    <property type="match status" value="1"/>
</dbReference>
<dbReference type="Gene3D" id="1.20.1720.10">
    <property type="entry name" value="Multidrug resistance protein D"/>
    <property type="match status" value="1"/>
</dbReference>
<keyword evidence="6 10" id="KW-0812">Transmembrane</keyword>
<feature type="transmembrane region" description="Helical" evidence="10">
    <location>
        <begin position="49"/>
        <end position="68"/>
    </location>
</feature>
<evidence type="ECO:0000256" key="5">
    <source>
        <dbReference type="ARBA" id="ARBA00022475"/>
    </source>
</evidence>
<dbReference type="PROSITE" id="PS00216">
    <property type="entry name" value="SUGAR_TRANSPORT_1"/>
    <property type="match status" value="1"/>
</dbReference>
<feature type="transmembrane region" description="Helical" evidence="10">
    <location>
        <begin position="256"/>
        <end position="276"/>
    </location>
</feature>
<feature type="transmembrane region" description="Helical" evidence="10">
    <location>
        <begin position="12"/>
        <end position="29"/>
    </location>
</feature>
<dbReference type="PRINTS" id="PR01035">
    <property type="entry name" value="TCRTETA"/>
</dbReference>
<evidence type="ECO:0000256" key="1">
    <source>
        <dbReference type="ARBA" id="ARBA00004651"/>
    </source>
</evidence>
<feature type="transmembrane region" description="Helical" evidence="10">
    <location>
        <begin position="342"/>
        <end position="366"/>
    </location>
</feature>
<evidence type="ECO:0000256" key="2">
    <source>
        <dbReference type="ARBA" id="ARBA00006236"/>
    </source>
</evidence>
<evidence type="ECO:0000259" key="11">
    <source>
        <dbReference type="PROSITE" id="PS50850"/>
    </source>
</evidence>
<dbReference type="InterPro" id="IPR005829">
    <property type="entry name" value="Sugar_transporter_CS"/>
</dbReference>